<dbReference type="SUPFAM" id="SSF53335">
    <property type="entry name" value="S-adenosyl-L-methionine-dependent methyltransferases"/>
    <property type="match status" value="1"/>
</dbReference>
<dbReference type="InterPro" id="IPR044894">
    <property type="entry name" value="TubC_N_sf"/>
</dbReference>
<dbReference type="Gene3D" id="3.40.50.1820">
    <property type="entry name" value="alpha/beta hydrolase"/>
    <property type="match status" value="1"/>
</dbReference>
<dbReference type="Gene3D" id="3.30.300.30">
    <property type="match status" value="2"/>
</dbReference>
<dbReference type="Gene3D" id="2.30.38.10">
    <property type="entry name" value="Luciferase, Domain 3"/>
    <property type="match status" value="1"/>
</dbReference>
<evidence type="ECO:0000259" key="7">
    <source>
        <dbReference type="PROSITE" id="PS50075"/>
    </source>
</evidence>
<protein>
    <submittedName>
        <fullName evidence="8">Amino acid adenylation domain-containing protein</fullName>
    </submittedName>
</protein>
<dbReference type="GO" id="GO:0016874">
    <property type="term" value="F:ligase activity"/>
    <property type="evidence" value="ECO:0007669"/>
    <property type="project" value="UniProtKB-KW"/>
</dbReference>
<dbReference type="Pfam" id="PF08242">
    <property type="entry name" value="Methyltransf_12"/>
    <property type="match status" value="1"/>
</dbReference>
<dbReference type="Pfam" id="PF00668">
    <property type="entry name" value="Condensation"/>
    <property type="match status" value="1"/>
</dbReference>
<dbReference type="SUPFAM" id="SSF52777">
    <property type="entry name" value="CoA-dependent acyltransferases"/>
    <property type="match status" value="2"/>
</dbReference>
<dbReference type="Gene3D" id="3.30.559.10">
    <property type="entry name" value="Chloramphenicol acetyltransferase-like domain"/>
    <property type="match status" value="1"/>
</dbReference>
<dbReference type="PROSITE" id="PS00455">
    <property type="entry name" value="AMP_BINDING"/>
    <property type="match status" value="1"/>
</dbReference>
<dbReference type="GO" id="GO:0009403">
    <property type="term" value="P:toxin biosynthetic process"/>
    <property type="evidence" value="ECO:0007669"/>
    <property type="project" value="UniProtKB-ARBA"/>
</dbReference>
<feature type="region of interest" description="Disordered" evidence="6">
    <location>
        <begin position="1484"/>
        <end position="1508"/>
    </location>
</feature>
<dbReference type="InterPro" id="IPR036736">
    <property type="entry name" value="ACP-like_sf"/>
</dbReference>
<dbReference type="FunFam" id="3.30.559.30:FF:000006">
    <property type="entry name" value="Yersiniabactin polyketide/non-ribosomal peptide synthetase"/>
    <property type="match status" value="1"/>
</dbReference>
<dbReference type="InterPro" id="IPR020845">
    <property type="entry name" value="AMP-binding_CS"/>
</dbReference>
<dbReference type="InterPro" id="IPR057737">
    <property type="entry name" value="Condensation_MtbB-like"/>
</dbReference>
<feature type="compositionally biased region" description="Low complexity" evidence="6">
    <location>
        <begin position="1491"/>
        <end position="1503"/>
    </location>
</feature>
<dbReference type="PROSITE" id="PS50075">
    <property type="entry name" value="CARRIER"/>
    <property type="match status" value="1"/>
</dbReference>
<evidence type="ECO:0000256" key="5">
    <source>
        <dbReference type="ARBA" id="ARBA00022598"/>
    </source>
</evidence>
<dbReference type="SUPFAM" id="SSF56801">
    <property type="entry name" value="Acetyl-CoA synthetase-like"/>
    <property type="match status" value="1"/>
</dbReference>
<dbReference type="InterPro" id="IPR000873">
    <property type="entry name" value="AMP-dep_synth/lig_dom"/>
</dbReference>
<dbReference type="InterPro" id="IPR009081">
    <property type="entry name" value="PP-bd_ACP"/>
</dbReference>
<dbReference type="PANTHER" id="PTHR45527">
    <property type="entry name" value="NONRIBOSOMAL PEPTIDE SYNTHETASE"/>
    <property type="match status" value="1"/>
</dbReference>
<dbReference type="InterPro" id="IPR023213">
    <property type="entry name" value="CAT-like_dom_sf"/>
</dbReference>
<feature type="domain" description="Carrier" evidence="7">
    <location>
        <begin position="1406"/>
        <end position="1487"/>
    </location>
</feature>
<evidence type="ECO:0000313" key="9">
    <source>
        <dbReference type="Proteomes" id="UP000490980"/>
    </source>
</evidence>
<dbReference type="EMBL" id="JAARLZ010000002">
    <property type="protein sequence ID" value="NII05601.1"/>
    <property type="molecule type" value="Genomic_DNA"/>
</dbReference>
<dbReference type="CDD" id="cd19535">
    <property type="entry name" value="Cyc_NRPS"/>
    <property type="match status" value="1"/>
</dbReference>
<dbReference type="InterPro" id="IPR001031">
    <property type="entry name" value="Thioesterase"/>
</dbReference>
<dbReference type="Gene3D" id="1.10.1200.10">
    <property type="entry name" value="ACP-like"/>
    <property type="match status" value="1"/>
</dbReference>
<dbReference type="FunFam" id="3.40.50.12780:FF:000012">
    <property type="entry name" value="Non-ribosomal peptide synthetase"/>
    <property type="match status" value="1"/>
</dbReference>
<dbReference type="GO" id="GO:0005737">
    <property type="term" value="C:cytoplasm"/>
    <property type="evidence" value="ECO:0007669"/>
    <property type="project" value="TreeGrafter"/>
</dbReference>
<name>A0A7X5ZHC9_9GAMM</name>
<dbReference type="InterPro" id="IPR001242">
    <property type="entry name" value="Condensation_dom"/>
</dbReference>
<organism evidence="8 9">
    <name type="scientific">Luteibacter anthropi</name>
    <dbReference type="NCBI Taxonomy" id="564369"/>
    <lineage>
        <taxon>Bacteria</taxon>
        <taxon>Pseudomonadati</taxon>
        <taxon>Pseudomonadota</taxon>
        <taxon>Gammaproteobacteria</taxon>
        <taxon>Lysobacterales</taxon>
        <taxon>Rhodanobacteraceae</taxon>
        <taxon>Luteibacter</taxon>
    </lineage>
</organism>
<evidence type="ECO:0000256" key="2">
    <source>
        <dbReference type="ARBA" id="ARBA00004924"/>
    </source>
</evidence>
<comment type="cofactor">
    <cofactor evidence="1">
        <name>pantetheine 4'-phosphate</name>
        <dbReference type="ChEBI" id="CHEBI:47942"/>
    </cofactor>
</comment>
<keyword evidence="3" id="KW-0596">Phosphopantetheine</keyword>
<gene>
    <name evidence="8" type="ORF">HBF25_04245</name>
</gene>
<dbReference type="Gene3D" id="1.10.10.1830">
    <property type="entry name" value="Non-ribosomal peptide synthase, adenylation domain"/>
    <property type="match status" value="1"/>
</dbReference>
<dbReference type="Pfam" id="PF00501">
    <property type="entry name" value="AMP-binding"/>
    <property type="match status" value="1"/>
</dbReference>
<dbReference type="Gene3D" id="3.40.50.980">
    <property type="match status" value="2"/>
</dbReference>
<evidence type="ECO:0000256" key="4">
    <source>
        <dbReference type="ARBA" id="ARBA00022553"/>
    </source>
</evidence>
<evidence type="ECO:0000313" key="8">
    <source>
        <dbReference type="EMBL" id="NII05601.1"/>
    </source>
</evidence>
<dbReference type="InterPro" id="IPR013217">
    <property type="entry name" value="Methyltransf_12"/>
</dbReference>
<dbReference type="RefSeq" id="WP_166946698.1">
    <property type="nucleotide sequence ID" value="NZ_JAARLZ010000002.1"/>
</dbReference>
<dbReference type="Gene3D" id="3.40.50.150">
    <property type="entry name" value="Vaccinia Virus protein VP39"/>
    <property type="match status" value="1"/>
</dbReference>
<dbReference type="Pfam" id="PF00975">
    <property type="entry name" value="Thioesterase"/>
    <property type="match status" value="1"/>
</dbReference>
<comment type="caution">
    <text evidence="8">The sequence shown here is derived from an EMBL/GenBank/DDBJ whole genome shotgun (WGS) entry which is preliminary data.</text>
</comment>
<dbReference type="InterPro" id="IPR029063">
    <property type="entry name" value="SAM-dependent_MTases_sf"/>
</dbReference>
<dbReference type="InterPro" id="IPR029058">
    <property type="entry name" value="AB_hydrolase_fold"/>
</dbReference>
<accession>A0A7X5ZHC9</accession>
<keyword evidence="4" id="KW-0597">Phosphoprotein</keyword>
<dbReference type="CDD" id="cd02440">
    <property type="entry name" value="AdoMet_MTases"/>
    <property type="match status" value="1"/>
</dbReference>
<dbReference type="NCBIfam" id="TIGR01733">
    <property type="entry name" value="AA-adenyl-dom"/>
    <property type="match status" value="1"/>
</dbReference>
<dbReference type="InterPro" id="IPR010071">
    <property type="entry name" value="AA_adenyl_dom"/>
</dbReference>
<sequence>MSAAQIIEDLTQLGVELWADAGQLRFRAPASVLTEAHKDALRAHKAEILSLLDRERDVTVVADPAARHEPFPLTDVQAAYLIGRQESFGYGGVACHGYLEMTWPDLPADALERAWNLLIHRHDMLRAVIERDGYQHVLPEVPLLRIASTDLREAGPSVVAAHMESIREAMDHRVYDTTTWPLFELRHTRTPDGDVVHFSLDSLIADWASAGILFDELDVILAGHEAELAPLDIGFRDYLLVEHRLRDTARYRNDRRYWSERVDSLPAAPQLSLAASATQAPARFVRHHLHLPAGAWAAFRAHAVNHGVTPTAGLLTAYARVIARWSRQPHFTLNLTLLNRLPLHPQTDRLVGDFTSVSLLEVRPPTEEGFAAQARAVATQLFEDMDHRLFSGVETVREIARRRGREAALMPVVFTGAIGLHATTAPASGRRPGHGITQTPQVLLDCQAGDGPDGLRVSWDVREQAFPAGMVEDMFEAFSVLVARLADDANAWTAALEIALPTWQREERDTVNATTVQRRHHLLHDDILVQVSRHPDKVAVTDAHGSLTFGQLAGRAHGLACQLREHGLTSGEPVAVAMEKSCGQIIAVLGVLLAGGAYVPVDPAQPRQRRERIVGQAGIRLAIAHAPDATVDWPESLDWLFVKDAAESAAVKPSVVAPDTLAYVIFTSGSTGEPKGVMISHAAARNTIDDIDRRFGVGENDRVLGLAQLGFDLSVYDIFGVLGRGGTLILPDPARGADPSHWAERVENAGVTLWNSVPAQMQMLADFLDSDPRALPTLRLALLSGDWIALNLPLQLRRHIPDITLIGLGGATEASIWSNYHRIDHVDPRWTSIPYGVPLANQWFRVLDARMRDVPTWVPGDLYIGGDGLAMGYLGDEALTASRFLVHPHDGTRLYRTGDLARYLPGGELEFLGREDGQVKLRGHRIELGEIESALWSHPDVSAAAVVVSEGDGGERTLLGFVEAARCTVDATEDVPGLSGVLRHAECAGFSVAHGAYVRAVHDAARESMLHALSQREAWPVDEAVDADTLLERTRIHERHRWLVRLWLDDLRAAGWLHVDAQERLRPVRPVDAVSVTTAWHHAASQAADAGTPLAVIDYLRVNAARLDALLDDACNPFELLFPQGGNDLALALYGEEPASRYNNHALAALLRQIAARRESGQPLRVLEIGAGTGATTNVIAPLLDGLDVDYLFTDLGSFFLPESRQRFAVYPWLRHSLFDVDRDHREQGLAPGSFDVVICAGVLGSVRDPDAALTRIGELLSSDGWLLFTEPTQDHPHILLSQGFMMSPAGGDRDRGRSPFLSAPGWQDAIRRNGGELVLVLPGEDHALAPGGMRFFAARYKRDRRPLAAASLNRHLGERLPAHMVPGQLQVVDRLPLTANGKIDRKTLAAWRIRTVTSEGADTAVEADPLERRLCAIWAEALGVPSLRRDDNVYDHGADSLILARVAGRVREEVPGADVHAYDTILRQMLNEPNVAALARLLRGDEAHDSTPTTTTTTSSGTREGSNALLVPFGGGEGVTRVMFHAALGTLDYFQHLGKSLAAQQQGPVIGVAVADTERYLAIEPRRLIETVADDYAERLLAEGHTRFQLVGYCLGGLLATEVARRLHARGVDVMDLSLVDSIPMFIDTDEELAFEAIFVPNLNLDPVKAVFGPGVEDMDVYRAIDRLMHEHDRKVPAGAMAALSGDAGLDAVAKAARLRAAIPQDERLAAYAAAASAQAGLPVSPELVPALFRVCRHSMRAARFDPPPYVGDMTYLRCEEQQSFGVTGGVGHLAAPFWENTCLGDFRLIDVPGNHFSVIEPPHVAIVTEHLLNALRSKA</sequence>
<evidence type="ECO:0000256" key="6">
    <source>
        <dbReference type="SAM" id="MobiDB-lite"/>
    </source>
</evidence>
<dbReference type="Pfam" id="PF00550">
    <property type="entry name" value="PP-binding"/>
    <property type="match status" value="1"/>
</dbReference>
<evidence type="ECO:0000256" key="3">
    <source>
        <dbReference type="ARBA" id="ARBA00022450"/>
    </source>
</evidence>
<dbReference type="InterPro" id="IPR041464">
    <property type="entry name" value="TubC_N"/>
</dbReference>
<dbReference type="InterPro" id="IPR045851">
    <property type="entry name" value="AMP-bd_C_sf"/>
</dbReference>
<keyword evidence="5" id="KW-0436">Ligase</keyword>
<dbReference type="GO" id="GO:0043041">
    <property type="term" value="P:amino acid activation for nonribosomal peptide biosynthetic process"/>
    <property type="evidence" value="ECO:0007669"/>
    <property type="project" value="TreeGrafter"/>
</dbReference>
<comment type="pathway">
    <text evidence="2">Siderophore biosynthesis.</text>
</comment>
<keyword evidence="9" id="KW-1185">Reference proteome</keyword>
<dbReference type="Proteomes" id="UP000490980">
    <property type="component" value="Unassembled WGS sequence"/>
</dbReference>
<dbReference type="Gene3D" id="3.30.559.30">
    <property type="entry name" value="Nonribosomal peptide synthetase, condensation domain"/>
    <property type="match status" value="1"/>
</dbReference>
<dbReference type="SUPFAM" id="SSF53474">
    <property type="entry name" value="alpha/beta-Hydrolases"/>
    <property type="match status" value="1"/>
</dbReference>
<dbReference type="Pfam" id="PF18563">
    <property type="entry name" value="TubC_N"/>
    <property type="match status" value="1"/>
</dbReference>
<dbReference type="PANTHER" id="PTHR45527:SF10">
    <property type="entry name" value="PYOCHELIN SYNTHASE PCHF"/>
    <property type="match status" value="1"/>
</dbReference>
<reference evidence="8 9" key="1">
    <citation type="submission" date="2020-03" db="EMBL/GenBank/DDBJ databases">
        <authorList>
            <person name="Lai Q."/>
        </authorList>
    </citation>
    <scope>NUCLEOTIDE SEQUENCE [LARGE SCALE GENOMIC DNA]</scope>
    <source>
        <strain evidence="8 9">CCUG 25036</strain>
    </source>
</reference>
<dbReference type="SUPFAM" id="SSF47336">
    <property type="entry name" value="ACP-like"/>
    <property type="match status" value="1"/>
</dbReference>
<proteinExistence type="predicted"/>
<dbReference type="FunFam" id="3.30.559.10:FF:000023">
    <property type="entry name" value="Non-ribosomal peptide synthetase"/>
    <property type="match status" value="1"/>
</dbReference>
<dbReference type="GO" id="GO:0031177">
    <property type="term" value="F:phosphopantetheine binding"/>
    <property type="evidence" value="ECO:0007669"/>
    <property type="project" value="TreeGrafter"/>
</dbReference>
<dbReference type="CDD" id="cd12114">
    <property type="entry name" value="A_NRPS_TlmIV_like"/>
    <property type="match status" value="1"/>
</dbReference>
<evidence type="ECO:0000256" key="1">
    <source>
        <dbReference type="ARBA" id="ARBA00001957"/>
    </source>
</evidence>